<evidence type="ECO:0000256" key="5">
    <source>
        <dbReference type="ARBA" id="ARBA00019965"/>
    </source>
</evidence>
<feature type="active site" description="Proton acceptor" evidence="14">
    <location>
        <position position="292"/>
    </location>
</feature>
<dbReference type="NCBIfam" id="TIGR01816">
    <property type="entry name" value="sdhA_forward"/>
    <property type="match status" value="1"/>
</dbReference>
<dbReference type="PROSITE" id="PS00504">
    <property type="entry name" value="FRD_SDH_FAD_BINDING"/>
    <property type="match status" value="1"/>
</dbReference>
<feature type="binding site" evidence="16">
    <location>
        <position position="393"/>
    </location>
    <ligand>
        <name>FAD</name>
        <dbReference type="ChEBI" id="CHEBI:57692"/>
    </ligand>
</feature>
<dbReference type="InterPro" id="IPR027477">
    <property type="entry name" value="Succ_DH/fumarate_Rdtase_cat_sf"/>
</dbReference>
<dbReference type="InterPro" id="IPR036188">
    <property type="entry name" value="FAD/NAD-bd_sf"/>
</dbReference>
<dbReference type="InterPro" id="IPR003952">
    <property type="entry name" value="FRD_SDH_FAD_BS"/>
</dbReference>
<keyword evidence="9 18" id="KW-0249">Electron transport</keyword>
<evidence type="ECO:0000256" key="4">
    <source>
        <dbReference type="ARBA" id="ARBA00012792"/>
    </source>
</evidence>
<dbReference type="Pfam" id="PF02910">
    <property type="entry name" value="Succ_DH_flav_C"/>
    <property type="match status" value="1"/>
</dbReference>
<keyword evidence="18" id="KW-0997">Cell inner membrane</keyword>
<keyword evidence="11 18" id="KW-0472">Membrane</keyword>
<dbReference type="EC" id="1.3.5.1" evidence="4 18"/>
<comment type="pathway">
    <text evidence="2 18">Carbohydrate metabolism; tricarboxylic acid cycle; fumarate from succinate (bacterial route): step 1/1.</text>
</comment>
<feature type="binding site" evidence="15">
    <location>
        <position position="359"/>
    </location>
    <ligand>
        <name>substrate</name>
    </ligand>
</feature>
<keyword evidence="22" id="KW-1185">Reference proteome</keyword>
<dbReference type="InterPro" id="IPR037099">
    <property type="entry name" value="Fum_R/Succ_DH_flav-like_C_sf"/>
</dbReference>
<evidence type="ECO:0000313" key="22">
    <source>
        <dbReference type="Proteomes" id="UP000231632"/>
    </source>
</evidence>
<evidence type="ECO:0000256" key="13">
    <source>
        <dbReference type="NCBIfam" id="TIGR01816"/>
    </source>
</evidence>
<dbReference type="SUPFAM" id="SSF46977">
    <property type="entry name" value="Succinate dehydrogenase/fumarate reductase flavoprotein C-terminal domain"/>
    <property type="match status" value="1"/>
</dbReference>
<feature type="binding site" evidence="16">
    <location>
        <begin position="409"/>
        <end position="410"/>
    </location>
    <ligand>
        <name>FAD</name>
        <dbReference type="ChEBI" id="CHEBI:57692"/>
    </ligand>
</feature>
<dbReference type="GO" id="GO:0009055">
    <property type="term" value="F:electron transfer activity"/>
    <property type="evidence" value="ECO:0007669"/>
    <property type="project" value="TreeGrafter"/>
</dbReference>
<dbReference type="Gene3D" id="3.90.700.10">
    <property type="entry name" value="Succinate dehydrogenase/fumarate reductase flavoprotein, catalytic domain"/>
    <property type="match status" value="1"/>
</dbReference>
<dbReference type="InterPro" id="IPR014006">
    <property type="entry name" value="Succ_Dhase_FrdA_Gneg"/>
</dbReference>
<keyword evidence="6 18" id="KW-0813">Transport</keyword>
<dbReference type="Gene3D" id="1.20.58.100">
    <property type="entry name" value="Fumarate reductase/succinate dehydrogenase flavoprotein-like, C-terminal domain"/>
    <property type="match status" value="1"/>
</dbReference>
<keyword evidence="18" id="KW-0816">Tricarboxylic acid cycle</keyword>
<evidence type="ECO:0000256" key="16">
    <source>
        <dbReference type="PIRSR" id="PIRSR611281-3"/>
    </source>
</evidence>
<evidence type="ECO:0000259" key="20">
    <source>
        <dbReference type="Pfam" id="PF02910"/>
    </source>
</evidence>
<dbReference type="GO" id="GO:0006099">
    <property type="term" value="P:tricarboxylic acid cycle"/>
    <property type="evidence" value="ECO:0007669"/>
    <property type="project" value="UniProtKB-UniRule"/>
</dbReference>
<dbReference type="InterPro" id="IPR030664">
    <property type="entry name" value="SdhA/FrdA/AprA"/>
</dbReference>
<dbReference type="AlphaFoldDB" id="A0A1L8CNT0"/>
<dbReference type="InterPro" id="IPR015939">
    <property type="entry name" value="Fum_Rdtase/Succ_DH_flav-like_C"/>
</dbReference>
<sequence length="600" mass="66122">MTYLSSDKVENHFHDVVIIGSGGAGMRCALQLADAGHRVAIVTKVLPTRSHTVAAQGGINASLGNVSSDHWHWHMYDTVKGSDYLGDQDAIEFMCRAAPRIVKELEHQGVPFSRLENGTIYQRAFGGQSREFGEGGQALRTCAAADRTGHAILHTLYQQNLRAGTHFYEEFFALDLITDEDGCHGVMAWDIANGTYHLFQAKAVILATGGAGRVFKTTTNAHICTGDGGALVLDAGLPVEDMEFFQFHPTGIADVGPLITEGVRGEGGYLLNSEGERFMERYAPTAKDLASRDVVSRAIALEIRAGRGCGPNKDYALLKLDHLGEELIMKRLPNIHELALRFAGVDCTKEPIPVQPTMHYTMGGIPTNYHTEVVYNDADDREKVCAGLYAIGEAACVSVHGANRLGGNSLLEIVVFGHACGERVNDYLQEHRYHAPLNPDCWKAGVERVEKWFVSATERKSDGLRIADVRKRMQAIMQDHFSVYRTEDVMNEGVEQIESLAAELKQARLDDSGRLFNTELVEALELENLMGLARVTAAGALARTESRGAHARDDYPDRDDESWQLHTLARIGENGVKLDYKPVRTKPMSVESFPPKKRVY</sequence>
<dbReference type="GO" id="GO:0022900">
    <property type="term" value="P:electron transport chain"/>
    <property type="evidence" value="ECO:0007669"/>
    <property type="project" value="UniProtKB-UniRule"/>
</dbReference>
<comment type="subcellular location">
    <subcellularLocation>
        <location evidence="1 18">Cell inner membrane</location>
        <topology evidence="1 18">Peripheral membrane protein</topology>
        <orientation evidence="1 18">Cytoplasmic side</orientation>
    </subcellularLocation>
</comment>
<feature type="binding site" evidence="15">
    <location>
        <position position="248"/>
    </location>
    <ligand>
        <name>substrate</name>
    </ligand>
</feature>
<protein>
    <recommendedName>
        <fullName evidence="5 13">Succinate dehydrogenase flavoprotein subunit</fullName>
        <ecNumber evidence="4 18">1.3.5.1</ecNumber>
    </recommendedName>
</protein>
<dbReference type="SUPFAM" id="SSF51905">
    <property type="entry name" value="FAD/NAD(P)-binding domain"/>
    <property type="match status" value="1"/>
</dbReference>
<feature type="binding site" evidence="16">
    <location>
        <begin position="20"/>
        <end position="25"/>
    </location>
    <ligand>
        <name>FAD</name>
        <dbReference type="ChEBI" id="CHEBI:57692"/>
    </ligand>
</feature>
<evidence type="ECO:0000256" key="9">
    <source>
        <dbReference type="ARBA" id="ARBA00022982"/>
    </source>
</evidence>
<dbReference type="FunFam" id="1.20.58.100:FF:000001">
    <property type="entry name" value="Succinate dehydrogenase flavoprotein subunit (SdhA)"/>
    <property type="match status" value="1"/>
</dbReference>
<dbReference type="UniPathway" id="UPA00223">
    <property type="reaction ID" value="UER01005"/>
</dbReference>
<dbReference type="EMBL" id="BDFD01000012">
    <property type="protein sequence ID" value="GAV20576.1"/>
    <property type="molecule type" value="Genomic_DNA"/>
</dbReference>
<evidence type="ECO:0000256" key="7">
    <source>
        <dbReference type="ARBA" id="ARBA00022630"/>
    </source>
</evidence>
<evidence type="ECO:0000256" key="2">
    <source>
        <dbReference type="ARBA" id="ARBA00004894"/>
    </source>
</evidence>
<dbReference type="NCBIfam" id="TIGR01812">
    <property type="entry name" value="sdhA_frdA_Gneg"/>
    <property type="match status" value="1"/>
</dbReference>
<dbReference type="PRINTS" id="PR00411">
    <property type="entry name" value="PNDRDTASEI"/>
</dbReference>
<name>A0A1L8CNT0_9PROT</name>
<feature type="binding site" evidence="16">
    <location>
        <position position="227"/>
    </location>
    <ligand>
        <name>FAD</name>
        <dbReference type="ChEBI" id="CHEBI:57692"/>
    </ligand>
</feature>
<accession>A0A1L8CNT0</accession>
<reference evidence="21 22" key="1">
    <citation type="journal article" date="2017" name="Arch. Microbiol.">
        <title>Mariprofundus micogutta sp. nov., a novel iron-oxidizing zetaproteobacterium isolated from a deep-sea hydrothermal field at the Bayonnaise knoll of the Izu-Ogasawara arc, and a description of Mariprofundales ord. nov. and Zetaproteobacteria classis nov.</title>
        <authorList>
            <person name="Makita H."/>
            <person name="Tanaka E."/>
            <person name="Mitsunobu S."/>
            <person name="Miyazaki M."/>
            <person name="Nunoura T."/>
            <person name="Uematsu K."/>
            <person name="Takaki Y."/>
            <person name="Nishi S."/>
            <person name="Shimamura S."/>
            <person name="Takai K."/>
        </authorList>
    </citation>
    <scope>NUCLEOTIDE SEQUENCE [LARGE SCALE GENOMIC DNA]</scope>
    <source>
        <strain evidence="21 22">ET2</strain>
    </source>
</reference>
<dbReference type="InterPro" id="IPR003953">
    <property type="entry name" value="FAD-dep_OxRdtase_2_FAD-bd"/>
</dbReference>
<dbReference type="GO" id="GO:0050660">
    <property type="term" value="F:flavin adenine dinucleotide binding"/>
    <property type="evidence" value="ECO:0007669"/>
    <property type="project" value="UniProtKB-UniRule"/>
</dbReference>
<keyword evidence="10 18" id="KW-0560">Oxidoreductase</keyword>
<evidence type="ECO:0000256" key="15">
    <source>
        <dbReference type="PIRSR" id="PIRSR611281-2"/>
    </source>
</evidence>
<feature type="domain" description="Fumarate reductase/succinate dehydrogenase flavoprotein-like C-terminal" evidence="20">
    <location>
        <begin position="470"/>
        <end position="600"/>
    </location>
</feature>
<evidence type="ECO:0000256" key="8">
    <source>
        <dbReference type="ARBA" id="ARBA00022827"/>
    </source>
</evidence>
<organism evidence="21 22">
    <name type="scientific">Mariprofundus micogutta</name>
    <dbReference type="NCBI Taxonomy" id="1921010"/>
    <lineage>
        <taxon>Bacteria</taxon>
        <taxon>Pseudomonadati</taxon>
        <taxon>Pseudomonadota</taxon>
        <taxon>Candidatius Mariprofundia</taxon>
        <taxon>Mariprofundales</taxon>
        <taxon>Mariprofundaceae</taxon>
        <taxon>Mariprofundus</taxon>
    </lineage>
</organism>
<feature type="binding site" evidence="15">
    <location>
        <position position="260"/>
    </location>
    <ligand>
        <name>substrate</name>
    </ligand>
</feature>
<dbReference type="Gene3D" id="4.10.80.40">
    <property type="entry name" value="succinate dehydrogenase protein domain"/>
    <property type="match status" value="1"/>
</dbReference>
<evidence type="ECO:0000259" key="19">
    <source>
        <dbReference type="Pfam" id="PF00890"/>
    </source>
</evidence>
<evidence type="ECO:0000256" key="3">
    <source>
        <dbReference type="ARBA" id="ARBA00008040"/>
    </source>
</evidence>
<dbReference type="PANTHER" id="PTHR11632">
    <property type="entry name" value="SUCCINATE DEHYDROGENASE 2 FLAVOPROTEIN SUBUNIT"/>
    <property type="match status" value="1"/>
</dbReference>
<evidence type="ECO:0000256" key="10">
    <source>
        <dbReference type="ARBA" id="ARBA00023002"/>
    </source>
</evidence>
<keyword evidence="7 16" id="KW-0285">Flavoprotein</keyword>
<feature type="binding site" evidence="16">
    <location>
        <begin position="43"/>
        <end position="58"/>
    </location>
    <ligand>
        <name>FAD</name>
        <dbReference type="ChEBI" id="CHEBI:57692"/>
    </ligand>
</feature>
<dbReference type="Proteomes" id="UP000231632">
    <property type="component" value="Unassembled WGS sequence"/>
</dbReference>
<dbReference type="FunFam" id="3.90.700.10:FF:000001">
    <property type="entry name" value="Mitochondrial succinate dehydrogenase flavoprotein subunit"/>
    <property type="match status" value="1"/>
</dbReference>
<dbReference type="SUPFAM" id="SSF56425">
    <property type="entry name" value="Succinate dehydrogenase/fumarate reductase flavoprotein, catalytic domain"/>
    <property type="match status" value="1"/>
</dbReference>
<dbReference type="Gene3D" id="3.50.50.60">
    <property type="entry name" value="FAD/NAD(P)-binding domain"/>
    <property type="match status" value="1"/>
</dbReference>
<dbReference type="PANTHER" id="PTHR11632:SF51">
    <property type="entry name" value="SUCCINATE DEHYDROGENASE [UBIQUINONE] FLAVOPROTEIN SUBUNIT, MITOCHONDRIAL"/>
    <property type="match status" value="1"/>
</dbReference>
<feature type="binding site" evidence="15">
    <location>
        <position position="404"/>
    </location>
    <ligand>
        <name>substrate</name>
    </ligand>
</feature>
<dbReference type="PIRSF" id="PIRSF000171">
    <property type="entry name" value="SDHA_APRA_LASPO"/>
    <property type="match status" value="1"/>
</dbReference>
<evidence type="ECO:0000256" key="17">
    <source>
        <dbReference type="PIRSR" id="PIRSR611281-4"/>
    </source>
</evidence>
<evidence type="ECO:0000256" key="11">
    <source>
        <dbReference type="ARBA" id="ARBA00023136"/>
    </source>
</evidence>
<gene>
    <name evidence="21" type="ORF">MMIC_P1545</name>
</gene>
<dbReference type="STRING" id="1921010.MMIC_P1545"/>
<evidence type="ECO:0000256" key="18">
    <source>
        <dbReference type="RuleBase" id="RU362051"/>
    </source>
</evidence>
<comment type="caution">
    <text evidence="21">The sequence shown here is derived from an EMBL/GenBank/DDBJ whole genome shotgun (WGS) entry which is preliminary data.</text>
</comment>
<evidence type="ECO:0000313" key="21">
    <source>
        <dbReference type="EMBL" id="GAV20576.1"/>
    </source>
</evidence>
<feature type="modified residue" description="Tele-8alpha-FAD histidine" evidence="17">
    <location>
        <position position="51"/>
    </location>
</feature>
<dbReference type="GO" id="GO:0008177">
    <property type="term" value="F:succinate dehydrogenase (quinone) activity"/>
    <property type="evidence" value="ECO:0007669"/>
    <property type="project" value="UniProtKB-EC"/>
</dbReference>
<comment type="catalytic activity">
    <reaction evidence="12 18">
        <text>a quinone + succinate = fumarate + a quinol</text>
        <dbReference type="Rhea" id="RHEA:40523"/>
        <dbReference type="ChEBI" id="CHEBI:24646"/>
        <dbReference type="ChEBI" id="CHEBI:29806"/>
        <dbReference type="ChEBI" id="CHEBI:30031"/>
        <dbReference type="ChEBI" id="CHEBI:132124"/>
        <dbReference type="EC" id="1.3.5.1"/>
    </reaction>
</comment>
<dbReference type="InterPro" id="IPR011281">
    <property type="entry name" value="Succ_DH_flav_su_fwd"/>
</dbReference>
<dbReference type="RefSeq" id="WP_072659891.1">
    <property type="nucleotide sequence ID" value="NZ_BDFD01000012.1"/>
</dbReference>
<dbReference type="GO" id="GO:0009061">
    <property type="term" value="P:anaerobic respiration"/>
    <property type="evidence" value="ECO:0007669"/>
    <property type="project" value="TreeGrafter"/>
</dbReference>
<keyword evidence="18" id="KW-1003">Cell membrane</keyword>
<evidence type="ECO:0000256" key="12">
    <source>
        <dbReference type="ARBA" id="ARBA00049220"/>
    </source>
</evidence>
<dbReference type="GO" id="GO:0005886">
    <property type="term" value="C:plasma membrane"/>
    <property type="evidence" value="ECO:0007669"/>
    <property type="project" value="UniProtKB-SubCell"/>
</dbReference>
<evidence type="ECO:0000256" key="14">
    <source>
        <dbReference type="PIRSR" id="PIRSR000171-1"/>
    </source>
</evidence>
<comment type="cofactor">
    <cofactor evidence="16">
        <name>FAD</name>
        <dbReference type="ChEBI" id="CHEBI:57692"/>
    </cofactor>
    <text evidence="16">Flavinylated by SdhE, about 5% flavinylation occurs in the absence of SdhE.</text>
</comment>
<feature type="domain" description="FAD-dependent oxidoreductase 2 FAD-binding" evidence="19">
    <location>
        <begin position="15"/>
        <end position="410"/>
    </location>
</feature>
<dbReference type="OrthoDB" id="5287608at2"/>
<proteinExistence type="inferred from homology"/>
<keyword evidence="8 16" id="KW-0274">FAD</keyword>
<comment type="similarity">
    <text evidence="3 18">Belongs to the FAD-dependent oxidoreductase 2 family. FRD/SDH subfamily.</text>
</comment>
<evidence type="ECO:0000256" key="6">
    <source>
        <dbReference type="ARBA" id="ARBA00022448"/>
    </source>
</evidence>
<evidence type="ECO:0000256" key="1">
    <source>
        <dbReference type="ARBA" id="ARBA00004515"/>
    </source>
</evidence>
<dbReference type="Pfam" id="PF00890">
    <property type="entry name" value="FAD_binding_2"/>
    <property type="match status" value="1"/>
</dbReference>